<dbReference type="InterPro" id="IPR007461">
    <property type="entry name" value="Ysc84_actin-binding"/>
</dbReference>
<evidence type="ECO:0000256" key="4">
    <source>
        <dbReference type="ARBA" id="ARBA00047707"/>
    </source>
</evidence>
<dbReference type="PANTHER" id="PTHR43539:SF68">
    <property type="entry name" value="FLAVIN-BINDING MONOOXYGENASE-LIKE PROTEIN (AFU_ORTHOLOGUE AFUA_4G09220)"/>
    <property type="match status" value="1"/>
</dbReference>
<dbReference type="InterPro" id="IPR036188">
    <property type="entry name" value="FAD/NAD-bd_sf"/>
</dbReference>
<comment type="similarity">
    <text evidence="1">Belongs to the FMO family.</text>
</comment>
<evidence type="ECO:0000259" key="6">
    <source>
        <dbReference type="Pfam" id="PF04366"/>
    </source>
</evidence>
<evidence type="ECO:0000313" key="8">
    <source>
        <dbReference type="Proteomes" id="UP000279271"/>
    </source>
</evidence>
<dbReference type="SUPFAM" id="SSF51905">
    <property type="entry name" value="FAD/NAD(P)-binding domain"/>
    <property type="match status" value="1"/>
</dbReference>
<evidence type="ECO:0000256" key="5">
    <source>
        <dbReference type="SAM" id="MobiDB-lite"/>
    </source>
</evidence>
<dbReference type="InterPro" id="IPR050982">
    <property type="entry name" value="Auxin_biosynth/cation_transpt"/>
</dbReference>
<sequence length="896" mass="97598">EGVLSGTSPSDTVRAWLSSLDSALRARDAVTAASLFEEEGLWRDLVCMTWNLKTCEGRGEIAAMLGACLDQASPRDWTLEGEATAASSPVTGDTVEGWIRFRTAALECKGYLRLRAGRAWTLLTAAQGLVDFPEPSGANRPMGAEHGARRNRTTWLDERQREARELGRSVQPYAVIVGGGQGALALAARLRQARVPTIVLERNARPGDSWRRRYKPLCLHDPVWYDHLPYLPFPDTWPVFTPKDKIGDWLEMYAKVMEINYWASTTCKKAEWDEAAQEWAVHVTRVGEDGAAEDITLRPKQLIMATGMSGRPSMPIIPGAETFQGDYHHSSQHPGAEPYCGKDCVILGSNNSAHDIAADLWENGAKSVTIVQRSSTHVIRSQTFTDLITGPLYSEEAMKAGITTEKADMLFASIPYKVLPAIHRAVNEVVKERDADFYAALRAKGFLLDFGDDDSGLFLKYLRRGSGYYIDVGASGLVLSGEVSLRSGVSIARVNPRSVTLTDGSELPADLVVLATGFGSMNGWAEELISKDVADRVGRCWGLGSGTTKDPGPWEGELRNMWKPTAVPALWFHGGNLHQSRHYSKYLALQIKARYEGLPTPVYGQAKVPDWAHSKLERRANKAVLFLQQLTTIQQTGEGLKVPTMPKSAVVSAEGIAIKYKSKYGALLTRTTERGFVIRKLTGPGGEIRWSAPVFLQGSAMGAGLSGGYRKSRTCIALANDQAVQSALRSQSEFGPCVHFLLDMNGTRIKRAHFDSSDQASQTAVSQDRHGGMTAKYYQVDAAMVDISVEGGSTYVDKDFNAAVYGQGVTAEGILSGEVPPPAEFQLLYTVLQQFVDETPSPVVKRELGASGHGARSIRSVRSINMKSSPEEGTALPGVALQRRTSATPSVAGIKE</sequence>
<feature type="non-terminal residue" evidence="7">
    <location>
        <position position="1"/>
    </location>
</feature>
<name>A0A3M7L438_AUXPR</name>
<dbReference type="Gene3D" id="3.50.50.60">
    <property type="entry name" value="FAD/NAD(P)-binding domain"/>
    <property type="match status" value="1"/>
</dbReference>
<feature type="domain" description="Ysc84 actin-binding" evidence="6">
    <location>
        <begin position="700"/>
        <end position="834"/>
    </location>
</feature>
<dbReference type="Pfam" id="PF13738">
    <property type="entry name" value="Pyr_redox_3"/>
    <property type="match status" value="1"/>
</dbReference>
<protein>
    <recommendedName>
        <fullName evidence="3">indole-3-pyruvate monooxygenase</fullName>
        <ecNumber evidence="3">1.14.13.168</ecNumber>
    </recommendedName>
</protein>
<dbReference type="AlphaFoldDB" id="A0A3M7L438"/>
<dbReference type="InterPro" id="IPR032710">
    <property type="entry name" value="NTF2-like_dom_sf"/>
</dbReference>
<evidence type="ECO:0000256" key="2">
    <source>
        <dbReference type="ARBA" id="ARBA00023002"/>
    </source>
</evidence>
<dbReference type="SUPFAM" id="SSF54427">
    <property type="entry name" value="NTF2-like"/>
    <property type="match status" value="1"/>
</dbReference>
<dbReference type="GO" id="GO:0050660">
    <property type="term" value="F:flavin adenine dinucleotide binding"/>
    <property type="evidence" value="ECO:0007669"/>
    <property type="project" value="TreeGrafter"/>
</dbReference>
<accession>A0A3M7L438</accession>
<evidence type="ECO:0000256" key="3">
    <source>
        <dbReference type="ARBA" id="ARBA00039148"/>
    </source>
</evidence>
<proteinExistence type="inferred from homology"/>
<gene>
    <name evidence="7" type="ORF">APUTEX25_002426</name>
</gene>
<reference evidence="8" key="1">
    <citation type="journal article" date="2018" name="Algal Res.">
        <title>Characterization of plant carbon substrate utilization by Auxenochlorella protothecoides.</title>
        <authorList>
            <person name="Vogler B.W."/>
            <person name="Starkenburg S.R."/>
            <person name="Sudasinghe N."/>
            <person name="Schambach J.Y."/>
            <person name="Rollin J.A."/>
            <person name="Pattathil S."/>
            <person name="Barry A.N."/>
        </authorList>
    </citation>
    <scope>NUCLEOTIDE SEQUENCE [LARGE SCALE GENOMIC DNA]</scope>
    <source>
        <strain evidence="8">UTEX 25</strain>
    </source>
</reference>
<dbReference type="GO" id="GO:0103075">
    <property type="term" value="F:indole-3-pyruvate monooxygenase activity"/>
    <property type="evidence" value="ECO:0007669"/>
    <property type="project" value="UniProtKB-EC"/>
</dbReference>
<dbReference type="CDD" id="cd11524">
    <property type="entry name" value="SYLF"/>
    <property type="match status" value="1"/>
</dbReference>
<comment type="catalytic activity">
    <reaction evidence="4">
        <text>indole-3-pyruvate + NADPH + O2 + H(+) = (indol-3-yl)acetate + CO2 + NADP(+) + H2O</text>
        <dbReference type="Rhea" id="RHEA:34331"/>
        <dbReference type="ChEBI" id="CHEBI:15377"/>
        <dbReference type="ChEBI" id="CHEBI:15378"/>
        <dbReference type="ChEBI" id="CHEBI:15379"/>
        <dbReference type="ChEBI" id="CHEBI:16526"/>
        <dbReference type="ChEBI" id="CHEBI:17640"/>
        <dbReference type="ChEBI" id="CHEBI:30854"/>
        <dbReference type="ChEBI" id="CHEBI:57783"/>
        <dbReference type="ChEBI" id="CHEBI:58349"/>
        <dbReference type="EC" id="1.14.13.168"/>
    </reaction>
</comment>
<keyword evidence="2" id="KW-0560">Oxidoreductase</keyword>
<comment type="caution">
    <text evidence="7">The sequence shown here is derived from an EMBL/GenBank/DDBJ whole genome shotgun (WGS) entry which is preliminary data.</text>
</comment>
<dbReference type="PANTHER" id="PTHR43539">
    <property type="entry name" value="FLAVIN-BINDING MONOOXYGENASE-LIKE PROTEIN (AFU_ORTHOLOGUE AFUA_4G09220)"/>
    <property type="match status" value="1"/>
</dbReference>
<evidence type="ECO:0000313" key="7">
    <source>
        <dbReference type="EMBL" id="RMZ56236.1"/>
    </source>
</evidence>
<organism evidence="7 8">
    <name type="scientific">Auxenochlorella protothecoides</name>
    <name type="common">Green microalga</name>
    <name type="synonym">Chlorella protothecoides</name>
    <dbReference type="NCBI Taxonomy" id="3075"/>
    <lineage>
        <taxon>Eukaryota</taxon>
        <taxon>Viridiplantae</taxon>
        <taxon>Chlorophyta</taxon>
        <taxon>core chlorophytes</taxon>
        <taxon>Trebouxiophyceae</taxon>
        <taxon>Chlorellales</taxon>
        <taxon>Chlorellaceae</taxon>
        <taxon>Auxenochlorella</taxon>
    </lineage>
</organism>
<dbReference type="EC" id="1.14.13.168" evidence="3"/>
<dbReference type="Proteomes" id="UP000279271">
    <property type="component" value="Unassembled WGS sequence"/>
</dbReference>
<evidence type="ECO:0000256" key="1">
    <source>
        <dbReference type="ARBA" id="ARBA00009183"/>
    </source>
</evidence>
<dbReference type="EMBL" id="QOKY01000151">
    <property type="protein sequence ID" value="RMZ56236.1"/>
    <property type="molecule type" value="Genomic_DNA"/>
</dbReference>
<dbReference type="Pfam" id="PF04366">
    <property type="entry name" value="Ysc84"/>
    <property type="match status" value="1"/>
</dbReference>
<feature type="region of interest" description="Disordered" evidence="5">
    <location>
        <begin position="859"/>
        <end position="896"/>
    </location>
</feature>